<keyword evidence="3" id="KW-1185">Reference proteome</keyword>
<evidence type="ECO:0000313" key="3">
    <source>
        <dbReference type="Proteomes" id="UP001179121"/>
    </source>
</evidence>
<dbReference type="PROSITE" id="PS51257">
    <property type="entry name" value="PROKAR_LIPOPROTEIN"/>
    <property type="match status" value="1"/>
</dbReference>
<name>A0AA86T3E4_9BACT</name>
<reference evidence="2" key="1">
    <citation type="submission" date="2022-10" db="EMBL/GenBank/DDBJ databases">
        <authorList>
            <person name="Koch H."/>
        </authorList>
    </citation>
    <scope>NUCLEOTIDE SEQUENCE</scope>
    <source>
        <strain evidence="2">DNF</strain>
    </source>
</reference>
<organism evidence="2 3">
    <name type="scientific">Nitrospira tepida</name>
    <dbReference type="NCBI Taxonomy" id="2973512"/>
    <lineage>
        <taxon>Bacteria</taxon>
        <taxon>Pseudomonadati</taxon>
        <taxon>Nitrospirota</taxon>
        <taxon>Nitrospiria</taxon>
        <taxon>Nitrospirales</taxon>
        <taxon>Nitrospiraceae</taxon>
        <taxon>Nitrospira</taxon>
    </lineage>
</organism>
<dbReference type="AlphaFoldDB" id="A0AA86T3E4"/>
<protein>
    <recommendedName>
        <fullName evidence="4">Lipoprotein</fullName>
    </recommendedName>
</protein>
<dbReference type="Proteomes" id="UP001179121">
    <property type="component" value="Chromosome"/>
</dbReference>
<accession>A0AA86T3E4</accession>
<dbReference type="RefSeq" id="WP_289267960.1">
    <property type="nucleotide sequence ID" value="NZ_OX365700.1"/>
</dbReference>
<feature type="signal peptide" evidence="1">
    <location>
        <begin position="1"/>
        <end position="26"/>
    </location>
</feature>
<dbReference type="EMBL" id="OX365700">
    <property type="protein sequence ID" value="CAI4030995.1"/>
    <property type="molecule type" value="Genomic_DNA"/>
</dbReference>
<evidence type="ECO:0000256" key="1">
    <source>
        <dbReference type="SAM" id="SignalP"/>
    </source>
</evidence>
<proteinExistence type="predicted"/>
<evidence type="ECO:0008006" key="4">
    <source>
        <dbReference type="Google" id="ProtNLM"/>
    </source>
</evidence>
<dbReference type="KEGG" id="nti:DNFV4_01427"/>
<gene>
    <name evidence="2" type="ORF">DNFV4_01427</name>
</gene>
<keyword evidence="1" id="KW-0732">Signal</keyword>
<sequence>MTRVIRSLSALVLVLMSVACTHSPQAATPSAAPSAKVADTKAALRDLWLGHILAIRNVAVATMDKNPAAREVAEKGVVTNAEQIARSVEPFYGKPASDKLFTLLAGHYGAIRDHLDATVAGNPTQQDAAMKQLTANAGEIATFLSGANPYLPKDTVLGLLMAHAAHHITQFQQLKAGEYAREAETWNGMKQHIYVVADALTGALAKQFPNKF</sequence>
<evidence type="ECO:0000313" key="2">
    <source>
        <dbReference type="EMBL" id="CAI4030995.1"/>
    </source>
</evidence>
<feature type="chain" id="PRO_5041725453" description="Lipoprotein" evidence="1">
    <location>
        <begin position="27"/>
        <end position="212"/>
    </location>
</feature>